<evidence type="ECO:0000313" key="5">
    <source>
        <dbReference type="Proteomes" id="UP000075243"/>
    </source>
</evidence>
<evidence type="ECO:0000259" key="3">
    <source>
        <dbReference type="PROSITE" id="PS51038"/>
    </source>
</evidence>
<dbReference type="PANTHER" id="PTHR47073:SF5">
    <property type="entry name" value="BAH DOMAIN PROTEIN"/>
    <property type="match status" value="1"/>
</dbReference>
<dbReference type="EMBL" id="CM003612">
    <property type="protein sequence ID" value="KYP59583.1"/>
    <property type="molecule type" value="Genomic_DNA"/>
</dbReference>
<gene>
    <name evidence="4" type="ORF">KK1_015019</name>
</gene>
<organism evidence="4 5">
    <name type="scientific">Cajanus cajan</name>
    <name type="common">Pigeon pea</name>
    <name type="synonym">Cajanus indicus</name>
    <dbReference type="NCBI Taxonomy" id="3821"/>
    <lineage>
        <taxon>Eukaryota</taxon>
        <taxon>Viridiplantae</taxon>
        <taxon>Streptophyta</taxon>
        <taxon>Embryophyta</taxon>
        <taxon>Tracheophyta</taxon>
        <taxon>Spermatophyta</taxon>
        <taxon>Magnoliopsida</taxon>
        <taxon>eudicotyledons</taxon>
        <taxon>Gunneridae</taxon>
        <taxon>Pentapetalae</taxon>
        <taxon>rosids</taxon>
        <taxon>fabids</taxon>
        <taxon>Fabales</taxon>
        <taxon>Fabaceae</taxon>
        <taxon>Papilionoideae</taxon>
        <taxon>50 kb inversion clade</taxon>
        <taxon>NPAAA clade</taxon>
        <taxon>indigoferoid/millettioid clade</taxon>
        <taxon>Phaseoleae</taxon>
        <taxon>Cajanus</taxon>
    </lineage>
</organism>
<dbReference type="InterPro" id="IPR043151">
    <property type="entry name" value="BAH_sf"/>
</dbReference>
<feature type="domain" description="BAH" evidence="3">
    <location>
        <begin position="41"/>
        <end position="167"/>
    </location>
</feature>
<evidence type="ECO:0000313" key="4">
    <source>
        <dbReference type="EMBL" id="KYP59583.1"/>
    </source>
</evidence>
<reference evidence="4 5" key="1">
    <citation type="journal article" date="2012" name="Nat. Biotechnol.">
        <title>Draft genome sequence of pigeonpea (Cajanus cajan), an orphan legume crop of resource-poor farmers.</title>
        <authorList>
            <person name="Varshney R.K."/>
            <person name="Chen W."/>
            <person name="Li Y."/>
            <person name="Bharti A.K."/>
            <person name="Saxena R.K."/>
            <person name="Schlueter J.A."/>
            <person name="Donoghue M.T."/>
            <person name="Azam S."/>
            <person name="Fan G."/>
            <person name="Whaley A.M."/>
            <person name="Farmer A.D."/>
            <person name="Sheridan J."/>
            <person name="Iwata A."/>
            <person name="Tuteja R."/>
            <person name="Penmetsa R.V."/>
            <person name="Wu W."/>
            <person name="Upadhyaya H.D."/>
            <person name="Yang S.P."/>
            <person name="Shah T."/>
            <person name="Saxena K.B."/>
            <person name="Michael T."/>
            <person name="McCombie W.R."/>
            <person name="Yang B."/>
            <person name="Zhang G."/>
            <person name="Yang H."/>
            <person name="Wang J."/>
            <person name="Spillane C."/>
            <person name="Cook D.R."/>
            <person name="May G.D."/>
            <person name="Xu X."/>
            <person name="Jackson S.A."/>
        </authorList>
    </citation>
    <scope>NUCLEOTIDE SEQUENCE [LARGE SCALE GENOMIC DNA]</scope>
    <source>
        <strain evidence="5">cv. Asha</strain>
    </source>
</reference>
<dbReference type="InterPro" id="IPR000504">
    <property type="entry name" value="RRM_dom"/>
</dbReference>
<dbReference type="GO" id="GO:0003723">
    <property type="term" value="F:RNA binding"/>
    <property type="evidence" value="ECO:0007669"/>
    <property type="project" value="UniProtKB-UniRule"/>
</dbReference>
<dbReference type="OMA" id="NACWNAL"/>
<keyword evidence="1" id="KW-0694">RNA-binding</keyword>
<dbReference type="GO" id="GO:0003682">
    <property type="term" value="F:chromatin binding"/>
    <property type="evidence" value="ECO:0007669"/>
    <property type="project" value="InterPro"/>
</dbReference>
<dbReference type="STRING" id="3821.A0A151SXU4"/>
<evidence type="ECO:0000259" key="2">
    <source>
        <dbReference type="PROSITE" id="PS50102"/>
    </source>
</evidence>
<feature type="domain" description="RRM" evidence="2">
    <location>
        <begin position="307"/>
        <end position="390"/>
    </location>
</feature>
<dbReference type="Gene3D" id="3.30.70.330">
    <property type="match status" value="1"/>
</dbReference>
<dbReference type="InterPro" id="IPR012677">
    <property type="entry name" value="Nucleotide-bd_a/b_plait_sf"/>
</dbReference>
<dbReference type="Proteomes" id="UP000075243">
    <property type="component" value="Chromosome 10"/>
</dbReference>
<dbReference type="SUPFAM" id="SSF54928">
    <property type="entry name" value="RNA-binding domain, RBD"/>
    <property type="match status" value="1"/>
</dbReference>
<dbReference type="Gene3D" id="2.30.30.490">
    <property type="match status" value="1"/>
</dbReference>
<accession>A0A151SXU4</accession>
<dbReference type="FunFam" id="2.30.30.490:FF:000017">
    <property type="entry name" value="Bromo-adjacent homology (BAH) domain-containing protein"/>
    <property type="match status" value="1"/>
</dbReference>
<evidence type="ECO:0008006" key="6">
    <source>
        <dbReference type="Google" id="ProtNLM"/>
    </source>
</evidence>
<dbReference type="InterPro" id="IPR035979">
    <property type="entry name" value="RBD_domain_sf"/>
</dbReference>
<dbReference type="Gramene" id="C.cajan_14589.t">
    <property type="protein sequence ID" value="C.cajan_14589.t"/>
    <property type="gene ID" value="C.cajan_14589"/>
</dbReference>
<dbReference type="Pfam" id="PF01426">
    <property type="entry name" value="BAH"/>
    <property type="match status" value="1"/>
</dbReference>
<dbReference type="AlphaFoldDB" id="A0A151SXU4"/>
<dbReference type="PROSITE" id="PS50102">
    <property type="entry name" value="RRM"/>
    <property type="match status" value="1"/>
</dbReference>
<name>A0A151SXU4_CAJCA</name>
<proteinExistence type="predicted"/>
<dbReference type="PANTHER" id="PTHR47073">
    <property type="entry name" value="PROTEIN ANTI-SILENCING 1"/>
    <property type="match status" value="1"/>
</dbReference>
<dbReference type="PROSITE" id="PS51038">
    <property type="entry name" value="BAH"/>
    <property type="match status" value="1"/>
</dbReference>
<evidence type="ECO:0000256" key="1">
    <source>
        <dbReference type="PROSITE-ProRule" id="PRU00176"/>
    </source>
</evidence>
<sequence>MSPPLEANVGESLGFKWGTKMGVDVKNKDIQYYESFVLEGVEYFLYDCVYMQTTGFLETSIAKLLKIYERPTREKVVRVVWYFRPVEIRNYLAQYQPRWDELFLASGEGHKGAANDVALESILGKCKIVCTSKDERNPKPLDTDLKKADYFFKCTFDVASRVIMDKFPKEIDGVKVEQFFNKNGDEKTSSHLHVGTNMRPKVVIKTRTDPCIISHCQVSDKAEMRTSVNVLPKQSPDYFPNKKRKIVEEKPTIGRSSQVLNEEEIDEKKVELRQDERVKTYNKVIEVMKRPDAPWDDRLQRAQELNTLVLLNNLDPSYTSSEVEDLVWCALKAKVEARMIEWRPTSNTYYGRALVIFKTKDAAETAISELNKRCLTLGEGRIVSAMKGTLSEPAKKRNFTGHLVIDRAARHKQSQEMRNAVSTSHCSQPNTIEFEMAIEWKLQYEKFNACWNALHQVGSIVINYFLCLGWTV</sequence>
<keyword evidence="5" id="KW-1185">Reference proteome</keyword>
<dbReference type="InterPro" id="IPR001025">
    <property type="entry name" value="BAH_dom"/>
</dbReference>
<protein>
    <recommendedName>
        <fullName evidence="6">BAH domain-containing protein</fullName>
    </recommendedName>
</protein>